<feature type="region of interest" description="Disordered" evidence="1">
    <location>
        <begin position="1"/>
        <end position="119"/>
    </location>
</feature>
<proteinExistence type="predicted"/>
<dbReference type="Proteomes" id="UP000297299">
    <property type="component" value="Unassembled WGS sequence"/>
</dbReference>
<evidence type="ECO:0000313" key="2">
    <source>
        <dbReference type="EMBL" id="TEY52889.1"/>
    </source>
</evidence>
<feature type="compositionally biased region" description="Polar residues" evidence="1">
    <location>
        <begin position="59"/>
        <end position="80"/>
    </location>
</feature>
<gene>
    <name evidence="2" type="ORF">BOTCAL_0254g00140</name>
</gene>
<organism evidence="2 3">
    <name type="scientific">Botryotinia calthae</name>
    <dbReference type="NCBI Taxonomy" id="38488"/>
    <lineage>
        <taxon>Eukaryota</taxon>
        <taxon>Fungi</taxon>
        <taxon>Dikarya</taxon>
        <taxon>Ascomycota</taxon>
        <taxon>Pezizomycotina</taxon>
        <taxon>Leotiomycetes</taxon>
        <taxon>Helotiales</taxon>
        <taxon>Sclerotiniaceae</taxon>
        <taxon>Botryotinia</taxon>
    </lineage>
</organism>
<sequence>MRERSDASYYPATFQAPNLIRVSQRLLSKRQEKSRGLEISSSGNGDGIDRIDHAHKTASKTNSANAHRSSQNGGVGTTNKPARKAKKETDKKGGNSAGKRDGFRLGDALSSFKSKVTRR</sequence>
<keyword evidence="3" id="KW-1185">Reference proteome</keyword>
<evidence type="ECO:0000313" key="3">
    <source>
        <dbReference type="Proteomes" id="UP000297299"/>
    </source>
</evidence>
<comment type="caution">
    <text evidence="2">The sequence shown here is derived from an EMBL/GenBank/DDBJ whole genome shotgun (WGS) entry which is preliminary data.</text>
</comment>
<evidence type="ECO:0000256" key="1">
    <source>
        <dbReference type="SAM" id="MobiDB-lite"/>
    </source>
</evidence>
<dbReference type="AlphaFoldDB" id="A0A4Y8CWG6"/>
<dbReference type="OrthoDB" id="3556912at2759"/>
<protein>
    <submittedName>
        <fullName evidence="2">Uncharacterized protein</fullName>
    </submittedName>
</protein>
<dbReference type="EMBL" id="PHWZ01000253">
    <property type="protein sequence ID" value="TEY52889.1"/>
    <property type="molecule type" value="Genomic_DNA"/>
</dbReference>
<reference evidence="2 3" key="1">
    <citation type="submission" date="2017-11" db="EMBL/GenBank/DDBJ databases">
        <title>Comparative genomics of Botrytis spp.</title>
        <authorList>
            <person name="Valero-Jimenez C.A."/>
            <person name="Tapia P."/>
            <person name="Veloso J."/>
            <person name="Silva-Moreno E."/>
            <person name="Staats M."/>
            <person name="Valdes J.H."/>
            <person name="Van Kan J.A.L."/>
        </authorList>
    </citation>
    <scope>NUCLEOTIDE SEQUENCE [LARGE SCALE GENOMIC DNA]</scope>
    <source>
        <strain evidence="2 3">MUCL2830</strain>
    </source>
</reference>
<accession>A0A4Y8CWG6</accession>
<name>A0A4Y8CWG6_9HELO</name>
<feature type="compositionally biased region" description="Basic and acidic residues" evidence="1">
    <location>
        <begin position="87"/>
        <end position="104"/>
    </location>
</feature>